<dbReference type="SUPFAM" id="SSF54593">
    <property type="entry name" value="Glyoxalase/Bleomycin resistance protein/Dihydroxybiphenyl dioxygenase"/>
    <property type="match status" value="1"/>
</dbReference>
<evidence type="ECO:0000313" key="2">
    <source>
        <dbReference type="EMBL" id="MET4560272.1"/>
    </source>
</evidence>
<dbReference type="Gene3D" id="3.10.180.10">
    <property type="entry name" value="2,3-Dihydroxybiphenyl 1,2-Dioxygenase, domain 1"/>
    <property type="match status" value="1"/>
</dbReference>
<reference evidence="2 3" key="1">
    <citation type="submission" date="2024-06" db="EMBL/GenBank/DDBJ databases">
        <title>Sorghum-associated microbial communities from plants grown in Nebraska, USA.</title>
        <authorList>
            <person name="Schachtman D."/>
        </authorList>
    </citation>
    <scope>NUCLEOTIDE SEQUENCE [LARGE SCALE GENOMIC DNA]</scope>
    <source>
        <strain evidence="2 3">736</strain>
    </source>
</reference>
<dbReference type="Proteomes" id="UP001549363">
    <property type="component" value="Unassembled WGS sequence"/>
</dbReference>
<dbReference type="PANTHER" id="PTHR39175">
    <property type="entry name" value="FAMILY PROTEIN, PUTATIVE (AFU_ORTHOLOGUE AFUA_3G15060)-RELATED"/>
    <property type="match status" value="1"/>
</dbReference>
<protein>
    <submittedName>
        <fullName evidence="2">Catechol 2,3-dioxygenase-like lactoylglutathione lyase family enzyme</fullName>
    </submittedName>
</protein>
<keyword evidence="3" id="KW-1185">Reference proteome</keyword>
<sequence>MLLGIACTISNHNRHFAGSIRHFASSIRHFGGSIRRFASYPSLSQFYPSVPKISFKKRSLWTLVEVDKEKKLFQDKGEIYMIIGLHHAQITIPKGAEEEAKHFYSTVLGLKEIEKPDSLKGRGGFWLQVGGIEVHVGTEDGFDRLTTKAHIAYQVDDVCYKKRLTEQHIVILDSVPIPHFERFEFRDPFGNRVEIIQAL</sequence>
<feature type="domain" description="VOC" evidence="1">
    <location>
        <begin position="84"/>
        <end position="198"/>
    </location>
</feature>
<evidence type="ECO:0000259" key="1">
    <source>
        <dbReference type="PROSITE" id="PS51819"/>
    </source>
</evidence>
<accession>A0ABV2PH71</accession>
<dbReference type="InterPro" id="IPR029068">
    <property type="entry name" value="Glyas_Bleomycin-R_OHBP_Dase"/>
</dbReference>
<dbReference type="PROSITE" id="PS51819">
    <property type="entry name" value="VOC"/>
    <property type="match status" value="1"/>
</dbReference>
<proteinExistence type="predicted"/>
<dbReference type="Pfam" id="PF00903">
    <property type="entry name" value="Glyoxalase"/>
    <property type="match status" value="1"/>
</dbReference>
<dbReference type="EMBL" id="JBEPSB010000004">
    <property type="protein sequence ID" value="MET4560272.1"/>
    <property type="molecule type" value="Genomic_DNA"/>
</dbReference>
<comment type="caution">
    <text evidence="2">The sequence shown here is derived from an EMBL/GenBank/DDBJ whole genome shotgun (WGS) entry which is preliminary data.</text>
</comment>
<dbReference type="InterPro" id="IPR037523">
    <property type="entry name" value="VOC_core"/>
</dbReference>
<organism evidence="2 3">
    <name type="scientific">Lysinibacillus parviboronicapiens</name>
    <dbReference type="NCBI Taxonomy" id="436516"/>
    <lineage>
        <taxon>Bacteria</taxon>
        <taxon>Bacillati</taxon>
        <taxon>Bacillota</taxon>
        <taxon>Bacilli</taxon>
        <taxon>Bacillales</taxon>
        <taxon>Bacillaceae</taxon>
        <taxon>Lysinibacillus</taxon>
    </lineage>
</organism>
<dbReference type="PANTHER" id="PTHR39175:SF1">
    <property type="entry name" value="FAMILY PROTEIN, PUTATIVE (AFU_ORTHOLOGUE AFUA_3G15060)-RELATED"/>
    <property type="match status" value="1"/>
</dbReference>
<dbReference type="InterPro" id="IPR004360">
    <property type="entry name" value="Glyas_Fos-R_dOase_dom"/>
</dbReference>
<evidence type="ECO:0000313" key="3">
    <source>
        <dbReference type="Proteomes" id="UP001549363"/>
    </source>
</evidence>
<name>A0ABV2PH71_9BACI</name>
<gene>
    <name evidence="2" type="ORF">ABIA69_001416</name>
</gene>